<name>A0A1S7LFJ0_MAGMO</name>
<dbReference type="Pfam" id="PF09685">
    <property type="entry name" value="MamF_MmsF"/>
    <property type="match status" value="1"/>
</dbReference>
<evidence type="ECO:0000256" key="3">
    <source>
        <dbReference type="ARBA" id="ARBA00022989"/>
    </source>
</evidence>
<accession>A0A1S7LFJ0</accession>
<evidence type="ECO:0000256" key="4">
    <source>
        <dbReference type="ARBA" id="ARBA00023136"/>
    </source>
</evidence>
<dbReference type="EMBL" id="LO017727">
    <property type="protein sequence ID" value="CRH04721.1"/>
    <property type="molecule type" value="Genomic_DNA"/>
</dbReference>
<protein>
    <submittedName>
        <fullName evidence="6">Magnetosome protein MamF like protein</fullName>
    </submittedName>
</protein>
<dbReference type="InterPro" id="IPR019109">
    <property type="entry name" value="MamF_MmsF"/>
</dbReference>
<proteinExistence type="predicted"/>
<feature type="transmembrane region" description="Helical" evidence="5">
    <location>
        <begin position="40"/>
        <end position="63"/>
    </location>
</feature>
<organism evidence="6">
    <name type="scientific">Magnetococcus massalia (strain MO-1)</name>
    <dbReference type="NCBI Taxonomy" id="451514"/>
    <lineage>
        <taxon>Bacteria</taxon>
        <taxon>Pseudomonadati</taxon>
        <taxon>Pseudomonadota</taxon>
        <taxon>Magnetococcia</taxon>
        <taxon>Magnetococcales</taxon>
        <taxon>Magnetococcaceae</taxon>
        <taxon>Magnetococcus</taxon>
    </lineage>
</organism>
<gene>
    <name evidence="6" type="primary">mamF-like</name>
    <name evidence="6" type="ORF">MAGMO_0517</name>
</gene>
<sequence>MAAFRLISDRDRLVAQLLAAMSYLGILALVPFMIGRRDPFVAFHARQGIVIWIWEVVAVYALIVPGIGKLFFQLSSVLCFVLSLVGLVSVIMGRAWRLPLVGPVAEKL</sequence>
<evidence type="ECO:0000256" key="5">
    <source>
        <dbReference type="SAM" id="Phobius"/>
    </source>
</evidence>
<comment type="subcellular location">
    <subcellularLocation>
        <location evidence="1">Membrane</location>
        <topology evidence="1">Multi-pass membrane protein</topology>
    </subcellularLocation>
</comment>
<feature type="transmembrane region" description="Helical" evidence="5">
    <location>
        <begin position="70"/>
        <end position="92"/>
    </location>
</feature>
<feature type="transmembrane region" description="Helical" evidence="5">
    <location>
        <begin position="12"/>
        <end position="34"/>
    </location>
</feature>
<keyword evidence="4 5" id="KW-0472">Membrane</keyword>
<evidence type="ECO:0000313" key="6">
    <source>
        <dbReference type="EMBL" id="CRH04721.1"/>
    </source>
</evidence>
<evidence type="ECO:0000256" key="1">
    <source>
        <dbReference type="ARBA" id="ARBA00004141"/>
    </source>
</evidence>
<evidence type="ECO:0000256" key="2">
    <source>
        <dbReference type="ARBA" id="ARBA00022692"/>
    </source>
</evidence>
<keyword evidence="3 5" id="KW-1133">Transmembrane helix</keyword>
<dbReference type="AlphaFoldDB" id="A0A1S7LFJ0"/>
<reference evidence="6" key="1">
    <citation type="submission" date="2015-04" db="EMBL/GenBank/DDBJ databases">
        <authorList>
            <person name="Syromyatnikov M.Y."/>
            <person name="Popov V.N."/>
        </authorList>
    </citation>
    <scope>NUCLEOTIDE SEQUENCE</scope>
    <source>
        <strain evidence="6">MO-1</strain>
    </source>
</reference>
<keyword evidence="2 5" id="KW-0812">Transmembrane</keyword>